<evidence type="ECO:0000259" key="1">
    <source>
        <dbReference type="Pfam" id="PF02470"/>
    </source>
</evidence>
<dbReference type="Pfam" id="PF02470">
    <property type="entry name" value="MlaD"/>
    <property type="match status" value="1"/>
</dbReference>
<comment type="caution">
    <text evidence="3">The sequence shown here is derived from an EMBL/GenBank/DDBJ whole genome shotgun (WGS) entry which is preliminary data.</text>
</comment>
<dbReference type="InterPro" id="IPR005693">
    <property type="entry name" value="Mce"/>
</dbReference>
<dbReference type="Proteomes" id="UP000005038">
    <property type="component" value="Unassembled WGS sequence"/>
</dbReference>
<organism evidence="3 4">
    <name type="scientific">Gordonia otitidis (strain DSM 44809 / CCUG 52243 / JCM 12355 / NBRC 100426 / IFM 10032)</name>
    <dbReference type="NCBI Taxonomy" id="1108044"/>
    <lineage>
        <taxon>Bacteria</taxon>
        <taxon>Bacillati</taxon>
        <taxon>Actinomycetota</taxon>
        <taxon>Actinomycetes</taxon>
        <taxon>Mycobacteriales</taxon>
        <taxon>Gordoniaceae</taxon>
        <taxon>Gordonia</taxon>
    </lineage>
</organism>
<sequence>MRRLDIPTFREMSRRRVAAIGLLLVAILVVGSLTYDKIPGLFSDNRYRAYFVEVGNLRPGDAVTISGVEVGKVSSIALDGNRVLVTFGVDGPVPLRDATRAAIVTTSVLGKRGLKVTSAGVGELSHDTPIPLGRTTPPYSLTDALDDAGSTLSETSGAQLDTAIRAATSTLDAASPSLADAMAGASGLSQTIGSRDQQLRELLRRTHSLSGVLADRSAQLTTLVRDATALLGEVQSRRDELQRLIIGTRYLADQLSGTIAENQQQVGPALTQLRTVLGVLEKNRDNISKSIPGLRSFAMALGESVGTGPFFTALVGNLAPVAYLQPLVDAIVANSPPGAGPTAPAGGGPR</sequence>
<accession>H5TN86</accession>
<dbReference type="AlphaFoldDB" id="H5TN86"/>
<dbReference type="InterPro" id="IPR024516">
    <property type="entry name" value="Mce_C"/>
</dbReference>
<dbReference type="InterPro" id="IPR052336">
    <property type="entry name" value="MlaD_Phospholipid_Transporter"/>
</dbReference>
<evidence type="ECO:0000259" key="2">
    <source>
        <dbReference type="Pfam" id="PF11887"/>
    </source>
</evidence>
<reference evidence="3" key="1">
    <citation type="submission" date="2012-02" db="EMBL/GenBank/DDBJ databases">
        <title>Whole genome shotgun sequence of Gordonia otitidis NBRC 100426.</title>
        <authorList>
            <person name="Yoshida I."/>
            <person name="Hosoyama A."/>
            <person name="Tsuchikane K."/>
            <person name="Katsumata H."/>
            <person name="Yamazaki S."/>
            <person name="Fujita N."/>
        </authorList>
    </citation>
    <scope>NUCLEOTIDE SEQUENCE [LARGE SCALE GENOMIC DNA]</scope>
    <source>
        <strain evidence="3">NBRC 100426</strain>
    </source>
</reference>
<feature type="domain" description="Mce/MlaD" evidence="1">
    <location>
        <begin position="45"/>
        <end position="116"/>
    </location>
</feature>
<gene>
    <name evidence="3" type="primary">mceC</name>
    <name evidence="3" type="ORF">GOOTI_130_00370</name>
</gene>
<dbReference type="NCBIfam" id="TIGR00996">
    <property type="entry name" value="Mtu_fam_mce"/>
    <property type="match status" value="1"/>
</dbReference>
<keyword evidence="4" id="KW-1185">Reference proteome</keyword>
<dbReference type="EMBL" id="BAFB01000130">
    <property type="protein sequence ID" value="GAB34944.1"/>
    <property type="molecule type" value="Genomic_DNA"/>
</dbReference>
<dbReference type="PANTHER" id="PTHR33371">
    <property type="entry name" value="INTERMEMBRANE PHOSPHOLIPID TRANSPORT SYSTEM BINDING PROTEIN MLAD-RELATED"/>
    <property type="match status" value="1"/>
</dbReference>
<dbReference type="Pfam" id="PF11887">
    <property type="entry name" value="Mce4_CUP1"/>
    <property type="match status" value="1"/>
</dbReference>
<evidence type="ECO:0000313" key="4">
    <source>
        <dbReference type="Proteomes" id="UP000005038"/>
    </source>
</evidence>
<dbReference type="PRINTS" id="PR01782">
    <property type="entry name" value="MCEVIRFACTOR"/>
</dbReference>
<protein>
    <submittedName>
        <fullName evidence="3">Mce family protein</fullName>
    </submittedName>
</protein>
<dbReference type="PANTHER" id="PTHR33371:SF18">
    <property type="entry name" value="MCE-FAMILY PROTEIN MCE3C"/>
    <property type="match status" value="1"/>
</dbReference>
<evidence type="ECO:0000313" key="3">
    <source>
        <dbReference type="EMBL" id="GAB34944.1"/>
    </source>
</evidence>
<proteinExistence type="predicted"/>
<dbReference type="InterPro" id="IPR003399">
    <property type="entry name" value="Mce/MlaD"/>
</dbReference>
<dbReference type="STRING" id="1108044.GOOTI_130_00370"/>
<dbReference type="GO" id="GO:0005576">
    <property type="term" value="C:extracellular region"/>
    <property type="evidence" value="ECO:0007669"/>
    <property type="project" value="TreeGrafter"/>
</dbReference>
<name>H5TN86_GORO1</name>
<feature type="domain" description="Mammalian cell entry C-terminal" evidence="2">
    <location>
        <begin position="124"/>
        <end position="307"/>
    </location>
</feature>
<dbReference type="RefSeq" id="WP_007239172.1">
    <property type="nucleotide sequence ID" value="NZ_BAFB01000130.1"/>
</dbReference>
<dbReference type="OrthoDB" id="5241191at2"/>